<dbReference type="SUPFAM" id="SSF47781">
    <property type="entry name" value="RuvA domain 2-like"/>
    <property type="match status" value="1"/>
</dbReference>
<dbReference type="InParanoid" id="A0A1M7HMD2"/>
<dbReference type="EMBL" id="LT670847">
    <property type="protein sequence ID" value="SHM29682.1"/>
    <property type="molecule type" value="Genomic_DNA"/>
</dbReference>
<dbReference type="InterPro" id="IPR013839">
    <property type="entry name" value="DNAligase_adenylation"/>
</dbReference>
<dbReference type="HAMAP" id="MF_01587">
    <property type="entry name" value="DNA_ligase_B"/>
    <property type="match status" value="1"/>
</dbReference>
<sequence length="570" mass="62459">MRLAQWMAMGVVLAVYAGSAAASECPGWSDARLTQEVTALQARMAEWDRAYYQDGNSPIDDELYDQAAARLETWRACADAPQRHTPTLRVTTSRSAGDASVRRHPVVQTGLEKTDKTGVQTWSSRRDDLWVQPKVDGVAVTLRYVDGELVEAVSRGDGERGQDWTARALGLPAVPNTLPTSVSAVLQGELYWRLSGHVQASPQRHRARNQVAGVMRKSAPSLAELERIGLFAWGWPDGPATMPERLSGLAALGFDTADYTHALSDQRDAAYWRDYWYNAPLPFASDGVVLKQGARPNGTRWRSRPPSWTRAWKYPSQKALASVRGIEFRIGRTGRITPLIYLDPVRIEGRRISRVSLGSLARWQRLDIRAGDQLAVALGGLTIPALEQVVWQAREREPLRVPAAGDYHLLSCFSLAPASAQRPLGCESQLLARLDWLGSQLNMNGVGEGTWQALIDAGAVQGLLDWMMLDQAVLEQVSGIGEVRAGKLRQRFDAARKRPFHAWLEALGAPPGSEQASGDWAALAGYTKNDWRALPNVGPTRAAALTAFFSAPEVQALANRLGAVSVDGFN</sequence>
<name>A0A1M7HMD2_9GAMM</name>
<dbReference type="FunCoup" id="A0A1M7HMD2">
    <property type="interactions" value="52"/>
</dbReference>
<comment type="similarity">
    <text evidence="7">Belongs to the NAD-dependent DNA ligase family. LigB subfamily.</text>
</comment>
<dbReference type="PANTHER" id="PTHR47810">
    <property type="entry name" value="DNA LIGASE"/>
    <property type="match status" value="1"/>
</dbReference>
<dbReference type="SUPFAM" id="SSF56091">
    <property type="entry name" value="DNA ligase/mRNA capping enzyme, catalytic domain"/>
    <property type="match status" value="1"/>
</dbReference>
<dbReference type="Pfam" id="PF03120">
    <property type="entry name" value="OB_DNA_ligase"/>
    <property type="match status" value="1"/>
</dbReference>
<evidence type="ECO:0000313" key="10">
    <source>
        <dbReference type="EMBL" id="SHM29682.1"/>
    </source>
</evidence>
<comment type="function">
    <text evidence="7">Catalyzes the formation of phosphodiester linkages between 5'-phosphoryl and 3'-hydroxyl groups in double-stranded DNA using NAD as a coenzyme and as the energy source for the reaction.</text>
</comment>
<feature type="domain" description="NAD-dependent DNA ligase N-terminal" evidence="9">
    <location>
        <begin position="32"/>
        <end position="442"/>
    </location>
</feature>
<dbReference type="AlphaFoldDB" id="A0A1M7HMD2"/>
<dbReference type="GO" id="GO:0006281">
    <property type="term" value="P:DNA repair"/>
    <property type="evidence" value="ECO:0007669"/>
    <property type="project" value="UniProtKB-KW"/>
</dbReference>
<evidence type="ECO:0000313" key="11">
    <source>
        <dbReference type="Proteomes" id="UP000190911"/>
    </source>
</evidence>
<evidence type="ECO:0000256" key="4">
    <source>
        <dbReference type="ARBA" id="ARBA00023027"/>
    </source>
</evidence>
<dbReference type="Gene3D" id="1.10.287.610">
    <property type="entry name" value="Helix hairpin bin"/>
    <property type="match status" value="1"/>
</dbReference>
<keyword evidence="2 7" id="KW-0235">DNA replication</keyword>
<feature type="chain" id="PRO_5013382716" description="DNA ligase B" evidence="8">
    <location>
        <begin position="23"/>
        <end position="570"/>
    </location>
</feature>
<evidence type="ECO:0000256" key="1">
    <source>
        <dbReference type="ARBA" id="ARBA00022598"/>
    </source>
</evidence>
<protein>
    <recommendedName>
        <fullName evidence="7">DNA ligase B</fullName>
        <ecNumber evidence="7">6.5.1.2</ecNumber>
    </recommendedName>
    <alternativeName>
        <fullName evidence="7">Polydeoxyribonucleotide synthase [NAD(+)] B</fullName>
    </alternativeName>
</protein>
<dbReference type="InterPro" id="IPR050326">
    <property type="entry name" value="NAD_dep_DNA_ligaseB"/>
</dbReference>
<keyword evidence="4 7" id="KW-0520">NAD</keyword>
<comment type="catalytic activity">
    <reaction evidence="6 7">
        <text>NAD(+) + (deoxyribonucleotide)n-3'-hydroxyl + 5'-phospho-(deoxyribonucleotide)m = (deoxyribonucleotide)n+m + AMP + beta-nicotinamide D-nucleotide.</text>
        <dbReference type="EC" id="6.5.1.2"/>
    </reaction>
</comment>
<dbReference type="SUPFAM" id="SSF50249">
    <property type="entry name" value="Nucleic acid-binding proteins"/>
    <property type="match status" value="1"/>
</dbReference>
<dbReference type="GO" id="GO:0006260">
    <property type="term" value="P:DNA replication"/>
    <property type="evidence" value="ECO:0007669"/>
    <property type="project" value="UniProtKB-KW"/>
</dbReference>
<dbReference type="InterPro" id="IPR010994">
    <property type="entry name" value="RuvA_2-like"/>
</dbReference>
<dbReference type="NCBIfam" id="NF005987">
    <property type="entry name" value="PRK08097.1"/>
    <property type="match status" value="1"/>
</dbReference>
<feature type="active site" description="N6-AMP-lysine intermediate" evidence="7">
    <location>
        <position position="134"/>
    </location>
</feature>
<dbReference type="PIRSF" id="PIRSF001604">
    <property type="entry name" value="LigA"/>
    <property type="match status" value="1"/>
</dbReference>
<accession>A0A1M7HMD2</accession>
<dbReference type="Gene3D" id="1.10.150.20">
    <property type="entry name" value="5' to 3' exonuclease, C-terminal subdomain"/>
    <property type="match status" value="1"/>
</dbReference>
<dbReference type="InterPro" id="IPR020923">
    <property type="entry name" value="DNA_ligase_B"/>
</dbReference>
<dbReference type="InterPro" id="IPR004150">
    <property type="entry name" value="NAD_DNA_ligase_OB"/>
</dbReference>
<dbReference type="InterPro" id="IPR012340">
    <property type="entry name" value="NA-bd_OB-fold"/>
</dbReference>
<dbReference type="RefSeq" id="WP_231897174.1">
    <property type="nucleotide sequence ID" value="NZ_LT670847.1"/>
</dbReference>
<reference evidence="10 11" key="1">
    <citation type="submission" date="2016-11" db="EMBL/GenBank/DDBJ databases">
        <authorList>
            <person name="Jaros S."/>
            <person name="Januszkiewicz K."/>
            <person name="Wedrychowicz H."/>
        </authorList>
    </citation>
    <scope>NUCLEOTIDE SEQUENCE [LARGE SCALE GENOMIC DNA]</scope>
    <source>
        <strain evidence="10 11">ACAM 12</strain>
    </source>
</reference>
<dbReference type="GO" id="GO:0003911">
    <property type="term" value="F:DNA ligase (NAD+) activity"/>
    <property type="evidence" value="ECO:0007669"/>
    <property type="project" value="UniProtKB-UniRule"/>
</dbReference>
<dbReference type="InterPro" id="IPR001679">
    <property type="entry name" value="DNA_ligase"/>
</dbReference>
<dbReference type="EC" id="6.5.1.2" evidence="7"/>
<dbReference type="Gene3D" id="3.30.470.30">
    <property type="entry name" value="DNA ligase/mRNA capping enzyme"/>
    <property type="match status" value="1"/>
</dbReference>
<feature type="signal peptide" evidence="8">
    <location>
        <begin position="1"/>
        <end position="22"/>
    </location>
</feature>
<dbReference type="Pfam" id="PF01653">
    <property type="entry name" value="DNA_ligase_aden"/>
    <property type="match status" value="1"/>
</dbReference>
<evidence type="ECO:0000256" key="3">
    <source>
        <dbReference type="ARBA" id="ARBA00022763"/>
    </source>
</evidence>
<evidence type="ECO:0000256" key="6">
    <source>
        <dbReference type="ARBA" id="ARBA00034005"/>
    </source>
</evidence>
<evidence type="ECO:0000259" key="9">
    <source>
        <dbReference type="SMART" id="SM00532"/>
    </source>
</evidence>
<keyword evidence="8" id="KW-0732">Signal</keyword>
<keyword evidence="1 7" id="KW-0436">Ligase</keyword>
<dbReference type="InterPro" id="IPR033136">
    <property type="entry name" value="DNA_ligase_CS"/>
</dbReference>
<dbReference type="InterPro" id="IPR013840">
    <property type="entry name" value="DNAligase_N"/>
</dbReference>
<dbReference type="PROSITE" id="PS01056">
    <property type="entry name" value="DNA_LIGASE_N2"/>
    <property type="match status" value="1"/>
</dbReference>
<gene>
    <name evidence="7" type="primary">ligB</name>
    <name evidence="10" type="ORF">SAMN05878437_2228</name>
</gene>
<dbReference type="SMART" id="SM00532">
    <property type="entry name" value="LIGANc"/>
    <property type="match status" value="1"/>
</dbReference>
<dbReference type="STRING" id="29571.SAMN05878437_2228"/>
<proteinExistence type="inferred from homology"/>
<dbReference type="PANTHER" id="PTHR47810:SF1">
    <property type="entry name" value="DNA LIGASE B"/>
    <property type="match status" value="1"/>
</dbReference>
<evidence type="ECO:0000256" key="5">
    <source>
        <dbReference type="ARBA" id="ARBA00023204"/>
    </source>
</evidence>
<keyword evidence="3 7" id="KW-0227">DNA damage</keyword>
<organism evidence="10 11">
    <name type="scientific">Vreelandella subglaciescola</name>
    <dbReference type="NCBI Taxonomy" id="29571"/>
    <lineage>
        <taxon>Bacteria</taxon>
        <taxon>Pseudomonadati</taxon>
        <taxon>Pseudomonadota</taxon>
        <taxon>Gammaproteobacteria</taxon>
        <taxon>Oceanospirillales</taxon>
        <taxon>Halomonadaceae</taxon>
        <taxon>Vreelandella</taxon>
    </lineage>
</organism>
<dbReference type="Proteomes" id="UP000190911">
    <property type="component" value="Chromosome I"/>
</dbReference>
<dbReference type="Gene3D" id="2.40.50.140">
    <property type="entry name" value="Nucleic acid-binding proteins"/>
    <property type="match status" value="1"/>
</dbReference>
<evidence type="ECO:0000256" key="2">
    <source>
        <dbReference type="ARBA" id="ARBA00022705"/>
    </source>
</evidence>
<keyword evidence="11" id="KW-1185">Reference proteome</keyword>
<evidence type="ECO:0000256" key="7">
    <source>
        <dbReference type="HAMAP-Rule" id="MF_01587"/>
    </source>
</evidence>
<keyword evidence="5 7" id="KW-0234">DNA repair</keyword>
<evidence type="ECO:0000256" key="8">
    <source>
        <dbReference type="SAM" id="SignalP"/>
    </source>
</evidence>